<dbReference type="KEGG" id="tbe:Trebr_1100"/>
<evidence type="ECO:0000313" key="15">
    <source>
        <dbReference type="Proteomes" id="UP000006546"/>
    </source>
</evidence>
<evidence type="ECO:0000256" key="7">
    <source>
        <dbReference type="ARBA" id="ARBA00022842"/>
    </source>
</evidence>
<dbReference type="AlphaFoldDB" id="F4LKF8"/>
<dbReference type="SMART" id="SM00892">
    <property type="entry name" value="Endonuclease_NS"/>
    <property type="match status" value="1"/>
</dbReference>
<dbReference type="PANTHER" id="PTHR13966">
    <property type="entry name" value="ENDONUCLEASE RELATED"/>
    <property type="match status" value="1"/>
</dbReference>
<evidence type="ECO:0000256" key="1">
    <source>
        <dbReference type="ARBA" id="ARBA00001946"/>
    </source>
</evidence>
<organism evidence="14 15">
    <name type="scientific">Treponema brennaborense (strain DSM 12168 / CIP 105900 / DD5/3)</name>
    <dbReference type="NCBI Taxonomy" id="906968"/>
    <lineage>
        <taxon>Bacteria</taxon>
        <taxon>Pseudomonadati</taxon>
        <taxon>Spirochaetota</taxon>
        <taxon>Spirochaetia</taxon>
        <taxon>Spirochaetales</taxon>
        <taxon>Treponemataceae</taxon>
        <taxon>Treponema</taxon>
    </lineage>
</organism>
<dbReference type="eggNOG" id="COG1864">
    <property type="taxonomic scope" value="Bacteria"/>
</dbReference>
<dbReference type="GO" id="GO:0004519">
    <property type="term" value="F:endonuclease activity"/>
    <property type="evidence" value="ECO:0007669"/>
    <property type="project" value="UniProtKB-UniRule"/>
</dbReference>
<evidence type="ECO:0000259" key="12">
    <source>
        <dbReference type="SMART" id="SM00477"/>
    </source>
</evidence>
<evidence type="ECO:0000256" key="9">
    <source>
        <dbReference type="PIRSR" id="PIRSR640255-2"/>
    </source>
</evidence>
<comment type="similarity">
    <text evidence="2 10">Belongs to the DNA/RNA non-specific endonuclease family.</text>
</comment>
<dbReference type="GO" id="GO:0003676">
    <property type="term" value="F:nucleic acid binding"/>
    <property type="evidence" value="ECO:0007669"/>
    <property type="project" value="InterPro"/>
</dbReference>
<dbReference type="EMBL" id="CP002696">
    <property type="protein sequence ID" value="AEE16532.1"/>
    <property type="molecule type" value="Genomic_DNA"/>
</dbReference>
<dbReference type="STRING" id="906968.Trebr_1100"/>
<evidence type="ECO:0000256" key="5">
    <source>
        <dbReference type="ARBA" id="ARBA00022759"/>
    </source>
</evidence>
<evidence type="ECO:0000256" key="10">
    <source>
        <dbReference type="RuleBase" id="RU366055"/>
    </source>
</evidence>
<evidence type="ECO:0000256" key="11">
    <source>
        <dbReference type="SAM" id="SignalP"/>
    </source>
</evidence>
<keyword evidence="11" id="KW-0732">Signal</keyword>
<dbReference type="Gene3D" id="3.40.570.10">
    <property type="entry name" value="Extracellular Endonuclease, subunit A"/>
    <property type="match status" value="1"/>
</dbReference>
<dbReference type="InterPro" id="IPR018524">
    <property type="entry name" value="DNA/RNA_endonuclease_AS"/>
</dbReference>
<dbReference type="EC" id="3.1.30.-" evidence="10"/>
<feature type="domain" description="DNA/RNA non-specific endonuclease/pyrophosphatase/phosphodiesterase" evidence="13">
    <location>
        <begin position="87"/>
        <end position="283"/>
    </location>
</feature>
<keyword evidence="7" id="KW-0460">Magnesium</keyword>
<dbReference type="GO" id="GO:0016787">
    <property type="term" value="F:hydrolase activity"/>
    <property type="evidence" value="ECO:0007669"/>
    <property type="project" value="UniProtKB-KW"/>
</dbReference>
<proteinExistence type="inferred from homology"/>
<keyword evidence="15" id="KW-1185">Reference proteome</keyword>
<name>F4LKF8_TREBD</name>
<dbReference type="PROSITE" id="PS01070">
    <property type="entry name" value="NUCLEASE_NON_SPEC"/>
    <property type="match status" value="1"/>
</dbReference>
<feature type="signal peptide" evidence="11">
    <location>
        <begin position="1"/>
        <end position="30"/>
    </location>
</feature>
<dbReference type="HOGENOM" id="CLU_055174_0_2_12"/>
<keyword evidence="6 10" id="KW-0378">Hydrolase</keyword>
<dbReference type="CDD" id="cd00091">
    <property type="entry name" value="NUC"/>
    <property type="match status" value="1"/>
</dbReference>
<sequence length="297" mass="32247">MAKRKNAKHTTKTAAARFFKILLICTVAAAALIGLRQQSPTAQSAPATQSTPATQSAPAETMRPLFLSADLALPVCARTADSHETHSYEGFTLCYREAYEQAEWVAYEINRAELVKEAARSDNFRADPAITTGSATPADYKGSGYDRGHLAPAADMAFSAQAMSESFLMSNMSPQKPGFNRGVWKELESAVREWVQEFGSVYVVSGPVLEKATYPTIGANRVAVPEWYYKVLFVPVGPDGAPRMAAFLLPNETSDRGYEAFAVSVDEVEERTGLDFFAALDDALETSLEATVGGLRH</sequence>
<dbReference type="SUPFAM" id="SSF54060">
    <property type="entry name" value="His-Me finger endonucleases"/>
    <property type="match status" value="1"/>
</dbReference>
<dbReference type="GO" id="GO:0046872">
    <property type="term" value="F:metal ion binding"/>
    <property type="evidence" value="ECO:0007669"/>
    <property type="project" value="UniProtKB-KW"/>
</dbReference>
<dbReference type="SMART" id="SM00477">
    <property type="entry name" value="NUC"/>
    <property type="match status" value="1"/>
</dbReference>
<feature type="binding site" evidence="9">
    <location>
        <position position="180"/>
    </location>
    <ligand>
        <name>Mg(2+)</name>
        <dbReference type="ChEBI" id="CHEBI:18420"/>
        <note>catalytic</note>
    </ligand>
</feature>
<keyword evidence="3 10" id="KW-0540">Nuclease</keyword>
<dbReference type="InterPro" id="IPR044929">
    <property type="entry name" value="DNA/RNA_non-sp_Endonuclease_sf"/>
</dbReference>
<accession>F4LKF8</accession>
<dbReference type="InterPro" id="IPR020821">
    <property type="entry name" value="ENPP1-3/EXOG-like_nuc-like"/>
</dbReference>
<dbReference type="RefSeq" id="WP_013758240.1">
    <property type="nucleotide sequence ID" value="NC_015500.1"/>
</dbReference>
<feature type="chain" id="PRO_5003310899" description="Endonuclease" evidence="11">
    <location>
        <begin position="31"/>
        <end position="297"/>
    </location>
</feature>
<evidence type="ECO:0000259" key="13">
    <source>
        <dbReference type="SMART" id="SM00892"/>
    </source>
</evidence>
<evidence type="ECO:0000256" key="3">
    <source>
        <dbReference type="ARBA" id="ARBA00022722"/>
    </source>
</evidence>
<gene>
    <name evidence="14" type="ordered locus">Trebr_1100</name>
</gene>
<dbReference type="InterPro" id="IPR044925">
    <property type="entry name" value="His-Me_finger_sf"/>
</dbReference>
<feature type="domain" description="ENPP1-3/EXOG-like endonuclease/phosphodiesterase" evidence="12">
    <location>
        <begin position="88"/>
        <end position="283"/>
    </location>
</feature>
<evidence type="ECO:0000256" key="8">
    <source>
        <dbReference type="PIRSR" id="PIRSR640255-1"/>
    </source>
</evidence>
<dbReference type="PANTHER" id="PTHR13966:SF5">
    <property type="entry name" value="ENDONUCLEASE G, MITOCHONDRIAL"/>
    <property type="match status" value="1"/>
</dbReference>
<dbReference type="InterPro" id="IPR040255">
    <property type="entry name" value="Non-specific_endonuclease"/>
</dbReference>
<protein>
    <recommendedName>
        <fullName evidence="10">Endonuclease</fullName>
        <ecNumber evidence="10">3.1.30.-</ecNumber>
    </recommendedName>
</protein>
<keyword evidence="4 9" id="KW-0479">Metal-binding</keyword>
<reference evidence="15" key="1">
    <citation type="submission" date="2011-04" db="EMBL/GenBank/DDBJ databases">
        <title>The complete genome of Treponema brennaborense DSM 12168.</title>
        <authorList>
            <person name="Lucas S."/>
            <person name="Han J."/>
            <person name="Lapidus A."/>
            <person name="Bruce D."/>
            <person name="Goodwin L."/>
            <person name="Pitluck S."/>
            <person name="Peters L."/>
            <person name="Kyrpides N."/>
            <person name="Mavromatis K."/>
            <person name="Ivanova N."/>
            <person name="Mikhailova N."/>
            <person name="Pagani I."/>
            <person name="Teshima H."/>
            <person name="Detter J.C."/>
            <person name="Tapia R."/>
            <person name="Han C."/>
            <person name="Land M."/>
            <person name="Hauser L."/>
            <person name="Markowitz V."/>
            <person name="Cheng J.-F."/>
            <person name="Hugenholtz P."/>
            <person name="Woyke T."/>
            <person name="Wu D."/>
            <person name="Gronow S."/>
            <person name="Wellnitz S."/>
            <person name="Brambilla E."/>
            <person name="Klenk H.-P."/>
            <person name="Eisen J.A."/>
        </authorList>
    </citation>
    <scope>NUCLEOTIDE SEQUENCE [LARGE SCALE GENOMIC DNA]</scope>
    <source>
        <strain evidence="15">DSM 12168 / CIP 105900 / DD5/3</strain>
    </source>
</reference>
<evidence type="ECO:0000256" key="6">
    <source>
        <dbReference type="ARBA" id="ARBA00022801"/>
    </source>
</evidence>
<keyword evidence="5 10" id="KW-0255">Endonuclease</keyword>
<dbReference type="InterPro" id="IPR001604">
    <property type="entry name" value="Endo_G_ENPP1-like_dom"/>
</dbReference>
<dbReference type="Pfam" id="PF01223">
    <property type="entry name" value="Endonuclease_NS"/>
    <property type="match status" value="1"/>
</dbReference>
<evidence type="ECO:0000313" key="14">
    <source>
        <dbReference type="EMBL" id="AEE16532.1"/>
    </source>
</evidence>
<evidence type="ECO:0000256" key="2">
    <source>
        <dbReference type="ARBA" id="ARBA00010052"/>
    </source>
</evidence>
<dbReference type="OrthoDB" id="9770276at2"/>
<dbReference type="Proteomes" id="UP000006546">
    <property type="component" value="Chromosome"/>
</dbReference>
<feature type="active site" description="Proton acceptor" evidence="8">
    <location>
        <position position="149"/>
    </location>
</feature>
<evidence type="ECO:0000256" key="4">
    <source>
        <dbReference type="ARBA" id="ARBA00022723"/>
    </source>
</evidence>
<comment type="cofactor">
    <cofactor evidence="1 10">
        <name>Mg(2+)</name>
        <dbReference type="ChEBI" id="CHEBI:18420"/>
    </cofactor>
</comment>